<evidence type="ECO:0000256" key="3">
    <source>
        <dbReference type="ARBA" id="ARBA00022989"/>
    </source>
</evidence>
<feature type="region of interest" description="Disordered" evidence="6">
    <location>
        <begin position="630"/>
        <end position="657"/>
    </location>
</feature>
<feature type="transmembrane region" description="Helical" evidence="7">
    <location>
        <begin position="875"/>
        <end position="899"/>
    </location>
</feature>
<evidence type="ECO:0000256" key="7">
    <source>
        <dbReference type="SAM" id="Phobius"/>
    </source>
</evidence>
<evidence type="ECO:0000259" key="8">
    <source>
        <dbReference type="Pfam" id="PF06738"/>
    </source>
</evidence>
<organism evidence="10 11">
    <name type="scientific">Kwoniella dendrophila CBS 6074</name>
    <dbReference type="NCBI Taxonomy" id="1295534"/>
    <lineage>
        <taxon>Eukaryota</taxon>
        <taxon>Fungi</taxon>
        <taxon>Dikarya</taxon>
        <taxon>Basidiomycota</taxon>
        <taxon>Agaricomycotina</taxon>
        <taxon>Tremellomycetes</taxon>
        <taxon>Tremellales</taxon>
        <taxon>Cryptococcaceae</taxon>
        <taxon>Kwoniella</taxon>
    </lineage>
</organism>
<evidence type="ECO:0008006" key="12">
    <source>
        <dbReference type="Google" id="ProtNLM"/>
    </source>
</evidence>
<feature type="compositionally biased region" description="Polar residues" evidence="6">
    <location>
        <begin position="504"/>
        <end position="534"/>
    </location>
</feature>
<dbReference type="GeneID" id="91094174"/>
<feature type="transmembrane region" description="Helical" evidence="7">
    <location>
        <begin position="1088"/>
        <end position="1106"/>
    </location>
</feature>
<feature type="compositionally biased region" description="Polar residues" evidence="6">
    <location>
        <begin position="321"/>
        <end position="334"/>
    </location>
</feature>
<dbReference type="Pfam" id="PF12821">
    <property type="entry name" value="ThrE_2"/>
    <property type="match status" value="1"/>
</dbReference>
<feature type="domain" description="Threonine/serine exporter-like N-terminal" evidence="8">
    <location>
        <begin position="693"/>
        <end position="931"/>
    </location>
</feature>
<evidence type="ECO:0000313" key="10">
    <source>
        <dbReference type="EMBL" id="WWC88592.1"/>
    </source>
</evidence>
<reference evidence="10 11" key="1">
    <citation type="submission" date="2024-01" db="EMBL/GenBank/DDBJ databases">
        <title>Comparative genomics of Cryptococcus and Kwoniella reveals pathogenesis evolution and contrasting modes of karyotype evolution via chromosome fusion or intercentromeric recombination.</title>
        <authorList>
            <person name="Coelho M.A."/>
            <person name="David-Palma M."/>
            <person name="Shea T."/>
            <person name="Bowers K."/>
            <person name="McGinley-Smith S."/>
            <person name="Mohammad A.W."/>
            <person name="Gnirke A."/>
            <person name="Yurkov A.M."/>
            <person name="Nowrousian M."/>
            <person name="Sun S."/>
            <person name="Cuomo C.A."/>
            <person name="Heitman J."/>
        </authorList>
    </citation>
    <scope>NUCLEOTIDE SEQUENCE [LARGE SCALE GENOMIC DNA]</scope>
    <source>
        <strain evidence="10 11">CBS 6074</strain>
    </source>
</reference>
<keyword evidence="2 7" id="KW-0812">Transmembrane</keyword>
<accession>A0AAX4JT47</accession>
<feature type="compositionally biased region" description="Basic and acidic residues" evidence="6">
    <location>
        <begin position="116"/>
        <end position="125"/>
    </location>
</feature>
<feature type="transmembrane region" description="Helical" evidence="7">
    <location>
        <begin position="1018"/>
        <end position="1035"/>
    </location>
</feature>
<sequence length="1122" mass="120388">MSIPDNPFQSTTNPSAPVLQINTEDASPSPENGNGFSSPFSHNLSPEHSSPHSANVSPPGASTQNGTPGRLAPPDTGVKTPKRRVQWTSDSHIVQLHPLQPVPSSPHTLDEGNIEQFRDALEAHRTGSIKRYHRPPSSLSRQSSADGSETRPETDEDYDYRLDVDPPMERVTSQDSNPEAFEDNGMREHVPTYIDPGERDGLPNIPQMPAQDENQHHAASDLVRAHTGKWGVLRRRVRTSGNVNRAFGSARLHGTTTADPEKQEGTERASQDAFAARYPEPRRPSLAALAHGGGGGGGAPGMPGGASVLSSLLALYGQQDGMQSGTTSAASSRPNSDDEYSSEEETARKKFEQSQKGSKGFMGIGKKSNSSSASNGTPAEVVIHDKPHRASVTAETAGAPLGPQPSRMSNGERPPPSPGFTGFFQRTKEQLQYKRPDAAKSGAGVFGALIQNTANLSGAATPAGSALAPAAKRPGYQLNRYSAPNLEAEEGGGKIQNWRPPSRPQSRAGSRPTSVHSSTAVSRNGDNESPSQDDLSFKKKALSSDDLIGMRQRTENDDSSLTLSSRYNQSSVTLTPSGVGHEKQGSTEKKKRPKSAGLKLDSLASLPVNALKEGGKQIKSAEKWLLNAAKTPLGTPPEKGGADYFSRPLTEDERRRKEWEAEKKRRKKAREARKKQEIFIIQHVAAILARQQFLMKLARALMMFGSPSHRLETQIQATAKVLEINAQVVYMPGTMLISFGDDATHTSETKFLKQATGLDLGKLLATHHLYWNVVHDKMSVEQASKDLDVLMTTPVYYNWWQTLIIGAMCSAFITVIGFYGSFVDALMAMPLGALLVGVQMLAARNDMFSNVFEIAIATVISFISAALASTEVFCYTALVSGGVVLILPGYIVLCGALELASRNITAGAVRIGYSVIYSLFLGFGISIGAVLYEKITSNDVLNASDYTCYNTHNAAPWYQVTPSALWYILCCPAYAFFLSLRNQQPLFAKELPIMVLVAAAGWSSNHFSSLAFPGRSDMTSAIGSFVVGTLGNIYGRISNGSSFPVTVTGILFQLPSGLSNGGIFNFAAESSDGSSTAYSSGFNVAQQLVSVAIGLTVGLFVSAAVTHPFGGGRRRGSGIFSF</sequence>
<feature type="transmembrane region" description="Helical" evidence="7">
    <location>
        <begin position="964"/>
        <end position="981"/>
    </location>
</feature>
<evidence type="ECO:0000256" key="2">
    <source>
        <dbReference type="ARBA" id="ARBA00022692"/>
    </source>
</evidence>
<name>A0AAX4JT47_9TREE</name>
<keyword evidence="3 7" id="KW-1133">Transmembrane helix</keyword>
<feature type="compositionally biased region" description="Basic and acidic residues" evidence="6">
    <location>
        <begin position="148"/>
        <end position="161"/>
    </location>
</feature>
<keyword evidence="11" id="KW-1185">Reference proteome</keyword>
<dbReference type="EMBL" id="CP144101">
    <property type="protein sequence ID" value="WWC88592.1"/>
    <property type="molecule type" value="Genomic_DNA"/>
</dbReference>
<dbReference type="PANTHER" id="PTHR31082">
    <property type="entry name" value="PHEROMONE-REGULATED MEMBRANE PROTEIN 10"/>
    <property type="match status" value="1"/>
</dbReference>
<evidence type="ECO:0000259" key="9">
    <source>
        <dbReference type="Pfam" id="PF12821"/>
    </source>
</evidence>
<feature type="compositionally biased region" description="Polar residues" evidence="6">
    <location>
        <begin position="137"/>
        <end position="147"/>
    </location>
</feature>
<dbReference type="Proteomes" id="UP001355207">
    <property type="component" value="Chromosome 4"/>
</dbReference>
<feature type="region of interest" description="Disordered" evidence="6">
    <location>
        <begin position="479"/>
        <end position="600"/>
    </location>
</feature>
<dbReference type="RefSeq" id="XP_066075355.1">
    <property type="nucleotide sequence ID" value="XM_066219258.1"/>
</dbReference>
<dbReference type="GO" id="GO:0022857">
    <property type="term" value="F:transmembrane transporter activity"/>
    <property type="evidence" value="ECO:0007669"/>
    <property type="project" value="InterPro"/>
</dbReference>
<feature type="transmembrane region" description="Helical" evidence="7">
    <location>
        <begin position="1047"/>
        <end position="1068"/>
    </location>
</feature>
<gene>
    <name evidence="10" type="ORF">L201_003504</name>
</gene>
<feature type="compositionally biased region" description="Polar residues" evidence="6">
    <location>
        <begin position="7"/>
        <end position="67"/>
    </location>
</feature>
<feature type="transmembrane region" description="Helical" evidence="7">
    <location>
        <begin position="799"/>
        <end position="819"/>
    </location>
</feature>
<evidence type="ECO:0000256" key="1">
    <source>
        <dbReference type="ARBA" id="ARBA00004141"/>
    </source>
</evidence>
<proteinExistence type="inferred from homology"/>
<feature type="compositionally biased region" description="Low complexity" evidence="6">
    <location>
        <begin position="365"/>
        <end position="376"/>
    </location>
</feature>
<feature type="transmembrane region" description="Helical" evidence="7">
    <location>
        <begin position="911"/>
        <end position="932"/>
    </location>
</feature>
<protein>
    <recommendedName>
        <fullName evidence="12">Pheromone-regulated membrane protein 10</fullName>
    </recommendedName>
</protein>
<feature type="transmembrane region" description="Helical" evidence="7">
    <location>
        <begin position="850"/>
        <end position="869"/>
    </location>
</feature>
<dbReference type="AlphaFoldDB" id="A0AAX4JT47"/>
<dbReference type="InterPro" id="IPR051361">
    <property type="entry name" value="ThrE/Ser_Exporter"/>
</dbReference>
<dbReference type="Pfam" id="PF06738">
    <property type="entry name" value="ThrE"/>
    <property type="match status" value="1"/>
</dbReference>
<feature type="region of interest" description="Disordered" evidence="6">
    <location>
        <begin position="321"/>
        <end position="424"/>
    </location>
</feature>
<comment type="similarity">
    <text evidence="5">Belongs to the ThrE exporter (TC 2.A.79) family.</text>
</comment>
<feature type="region of interest" description="Disordered" evidence="6">
    <location>
        <begin position="1"/>
        <end position="161"/>
    </location>
</feature>
<feature type="compositionally biased region" description="Gly residues" evidence="6">
    <location>
        <begin position="291"/>
        <end position="303"/>
    </location>
</feature>
<feature type="compositionally biased region" description="Basic and acidic residues" evidence="6">
    <location>
        <begin position="259"/>
        <end position="270"/>
    </location>
</feature>
<feature type="region of interest" description="Disordered" evidence="6">
    <location>
        <begin position="248"/>
        <end position="303"/>
    </location>
</feature>
<evidence type="ECO:0000256" key="5">
    <source>
        <dbReference type="ARBA" id="ARBA00034125"/>
    </source>
</evidence>
<feature type="compositionally biased region" description="Polar residues" evidence="6">
    <location>
        <begin position="559"/>
        <end position="576"/>
    </location>
</feature>
<evidence type="ECO:0000256" key="4">
    <source>
        <dbReference type="ARBA" id="ARBA00023136"/>
    </source>
</evidence>
<evidence type="ECO:0000256" key="6">
    <source>
        <dbReference type="SAM" id="MobiDB-lite"/>
    </source>
</evidence>
<comment type="subcellular location">
    <subcellularLocation>
        <location evidence="1">Membrane</location>
        <topology evidence="1">Multi-pass membrane protein</topology>
    </subcellularLocation>
</comment>
<evidence type="ECO:0000313" key="11">
    <source>
        <dbReference type="Proteomes" id="UP001355207"/>
    </source>
</evidence>
<keyword evidence="4 7" id="KW-0472">Membrane</keyword>
<feature type="domain" description="Threonine/Serine exporter ThrE" evidence="9">
    <location>
        <begin position="989"/>
        <end position="1103"/>
    </location>
</feature>
<dbReference type="InterPro" id="IPR010619">
    <property type="entry name" value="ThrE-like_N"/>
</dbReference>
<dbReference type="InterPro" id="IPR024528">
    <property type="entry name" value="ThrE_2"/>
</dbReference>
<dbReference type="PANTHER" id="PTHR31082:SF4">
    <property type="entry name" value="PHEROMONE-REGULATED MEMBRANE PROTEIN 10"/>
    <property type="match status" value="1"/>
</dbReference>
<dbReference type="GO" id="GO:0016020">
    <property type="term" value="C:membrane"/>
    <property type="evidence" value="ECO:0007669"/>
    <property type="project" value="UniProtKB-SubCell"/>
</dbReference>